<name>A0A9P5ZD68_9AGAR</name>
<dbReference type="EMBL" id="MU155132">
    <property type="protein sequence ID" value="KAF9486057.1"/>
    <property type="molecule type" value="Genomic_DNA"/>
</dbReference>
<gene>
    <name evidence="5" type="ORF">BDN70DRAFT_870568</name>
</gene>
<dbReference type="InterPro" id="IPR000719">
    <property type="entry name" value="Prot_kinase_dom"/>
</dbReference>
<feature type="domain" description="Protein kinase" evidence="4">
    <location>
        <begin position="6"/>
        <end position="398"/>
    </location>
</feature>
<dbReference type="InterPro" id="IPR050117">
    <property type="entry name" value="MAPK"/>
</dbReference>
<evidence type="ECO:0000259" key="4">
    <source>
        <dbReference type="PROSITE" id="PS50011"/>
    </source>
</evidence>
<keyword evidence="6" id="KW-1185">Reference proteome</keyword>
<accession>A0A9P5ZD68</accession>
<proteinExistence type="predicted"/>
<dbReference type="Pfam" id="PF00069">
    <property type="entry name" value="Pkinase"/>
    <property type="match status" value="1"/>
</dbReference>
<protein>
    <submittedName>
        <fullName evidence="5">Kinase-like protein</fullName>
    </submittedName>
</protein>
<dbReference type="Proteomes" id="UP000807469">
    <property type="component" value="Unassembled WGS sequence"/>
</dbReference>
<keyword evidence="3" id="KW-0067">ATP-binding</keyword>
<dbReference type="InterPro" id="IPR011009">
    <property type="entry name" value="Kinase-like_dom_sf"/>
</dbReference>
<reference evidence="5" key="1">
    <citation type="submission" date="2020-11" db="EMBL/GenBank/DDBJ databases">
        <authorList>
            <consortium name="DOE Joint Genome Institute"/>
            <person name="Ahrendt S."/>
            <person name="Riley R."/>
            <person name="Andreopoulos W."/>
            <person name="Labutti K."/>
            <person name="Pangilinan J."/>
            <person name="Ruiz-Duenas F.J."/>
            <person name="Barrasa J.M."/>
            <person name="Sanchez-Garcia M."/>
            <person name="Camarero S."/>
            <person name="Miyauchi S."/>
            <person name="Serrano A."/>
            <person name="Linde D."/>
            <person name="Babiker R."/>
            <person name="Drula E."/>
            <person name="Ayuso-Fernandez I."/>
            <person name="Pacheco R."/>
            <person name="Padilla G."/>
            <person name="Ferreira P."/>
            <person name="Barriuso J."/>
            <person name="Kellner H."/>
            <person name="Castanera R."/>
            <person name="Alfaro M."/>
            <person name="Ramirez L."/>
            <person name="Pisabarro A.G."/>
            <person name="Kuo A."/>
            <person name="Tritt A."/>
            <person name="Lipzen A."/>
            <person name="He G."/>
            <person name="Yan M."/>
            <person name="Ng V."/>
            <person name="Cullen D."/>
            <person name="Martin F."/>
            <person name="Rosso M.-N."/>
            <person name="Henrissat B."/>
            <person name="Hibbett D."/>
            <person name="Martinez A.T."/>
            <person name="Grigoriev I.V."/>
        </authorList>
    </citation>
    <scope>NUCLEOTIDE SEQUENCE</scope>
    <source>
        <strain evidence="5">CIRM-BRFM 674</strain>
    </source>
</reference>
<dbReference type="AlphaFoldDB" id="A0A9P5ZD68"/>
<dbReference type="GO" id="GO:0004674">
    <property type="term" value="F:protein serine/threonine kinase activity"/>
    <property type="evidence" value="ECO:0007669"/>
    <property type="project" value="UniProtKB-KW"/>
</dbReference>
<dbReference type="OrthoDB" id="2158884at2759"/>
<evidence type="ECO:0000256" key="2">
    <source>
        <dbReference type="ARBA" id="ARBA00022741"/>
    </source>
</evidence>
<dbReference type="PANTHER" id="PTHR24055">
    <property type="entry name" value="MITOGEN-ACTIVATED PROTEIN KINASE"/>
    <property type="match status" value="1"/>
</dbReference>
<keyword evidence="1" id="KW-0723">Serine/threonine-protein kinase</keyword>
<comment type="caution">
    <text evidence="5">The sequence shown here is derived from an EMBL/GenBank/DDBJ whole genome shotgun (WGS) entry which is preliminary data.</text>
</comment>
<sequence length="410" mass="46103">MAFPFLPLPLTVKVGKRRAVVGSREPTPEDTFKSAAPDVTFRREYTVLKLLSHRHEPDHVSNTTAFCEWHTPASLDQTLPPLLKMTRFGATKRIVILKSRLSGGRRAQGGLNELEILRALPLHMNVVALRDYFFTFYGSYQVNLVLDSMEGNLYHLTRCRKGRQFAGGLVSSILHQVALGLHHIHSHGWLHFNLCPENILVTTTCVHQYPVVYSSMPDEGVDDGDPDCARQRDVAVIIKLAGFDLARPLAARIDPADMEAGFHWYRAPEVILQDPAHSAPVDMWAFGAVMGEVMGLEPLFPGTDDVFQLVRIAEVLGAPTKKSACDARDQPDDAGTWEEGWVLARNLGVTIPQIPPQSLRYRFSPPPPASLLTLLRRLLMYDPRQRQTSKECLDHVYFRETEFHRTVVVD</sequence>
<dbReference type="SUPFAM" id="SSF56112">
    <property type="entry name" value="Protein kinase-like (PK-like)"/>
    <property type="match status" value="1"/>
</dbReference>
<dbReference type="GO" id="GO:0005524">
    <property type="term" value="F:ATP binding"/>
    <property type="evidence" value="ECO:0007669"/>
    <property type="project" value="UniProtKB-KW"/>
</dbReference>
<evidence type="ECO:0000256" key="1">
    <source>
        <dbReference type="ARBA" id="ARBA00022527"/>
    </source>
</evidence>
<evidence type="ECO:0000313" key="5">
    <source>
        <dbReference type="EMBL" id="KAF9486057.1"/>
    </source>
</evidence>
<dbReference type="PROSITE" id="PS50011">
    <property type="entry name" value="PROTEIN_KINASE_DOM"/>
    <property type="match status" value="1"/>
</dbReference>
<keyword evidence="2" id="KW-0547">Nucleotide-binding</keyword>
<dbReference type="Gene3D" id="1.10.510.10">
    <property type="entry name" value="Transferase(Phosphotransferase) domain 1"/>
    <property type="match status" value="1"/>
</dbReference>
<evidence type="ECO:0000313" key="6">
    <source>
        <dbReference type="Proteomes" id="UP000807469"/>
    </source>
</evidence>
<keyword evidence="5" id="KW-0418">Kinase</keyword>
<keyword evidence="5" id="KW-0808">Transferase</keyword>
<organism evidence="5 6">
    <name type="scientific">Pholiota conissans</name>
    <dbReference type="NCBI Taxonomy" id="109636"/>
    <lineage>
        <taxon>Eukaryota</taxon>
        <taxon>Fungi</taxon>
        <taxon>Dikarya</taxon>
        <taxon>Basidiomycota</taxon>
        <taxon>Agaricomycotina</taxon>
        <taxon>Agaricomycetes</taxon>
        <taxon>Agaricomycetidae</taxon>
        <taxon>Agaricales</taxon>
        <taxon>Agaricineae</taxon>
        <taxon>Strophariaceae</taxon>
        <taxon>Pholiota</taxon>
    </lineage>
</organism>
<evidence type="ECO:0000256" key="3">
    <source>
        <dbReference type="ARBA" id="ARBA00022840"/>
    </source>
</evidence>